<dbReference type="GO" id="GO:0003677">
    <property type="term" value="F:DNA binding"/>
    <property type="evidence" value="ECO:0007669"/>
    <property type="project" value="InterPro"/>
</dbReference>
<feature type="region of interest" description="Disordered" evidence="5">
    <location>
        <begin position="1351"/>
        <end position="1377"/>
    </location>
</feature>
<evidence type="ECO:0000256" key="3">
    <source>
        <dbReference type="PROSITE-ProRule" id="PRU00289"/>
    </source>
</evidence>
<dbReference type="PROSITE" id="PS50901">
    <property type="entry name" value="FTSK"/>
    <property type="match status" value="1"/>
</dbReference>
<dbReference type="PANTHER" id="PTHR22683">
    <property type="entry name" value="SPORULATION PROTEIN RELATED"/>
    <property type="match status" value="1"/>
</dbReference>
<evidence type="ECO:0000256" key="1">
    <source>
        <dbReference type="ARBA" id="ARBA00022741"/>
    </source>
</evidence>
<dbReference type="PANTHER" id="PTHR22683:SF41">
    <property type="entry name" value="DNA TRANSLOCASE FTSK"/>
    <property type="match status" value="1"/>
</dbReference>
<reference evidence="7" key="1">
    <citation type="submission" date="2016-03" db="EMBL/GenBank/DDBJ databases">
        <authorList>
            <person name="Ploux O."/>
        </authorList>
    </citation>
    <scope>NUCLEOTIDE SEQUENCE</scope>
    <source>
        <strain evidence="7">UC10</strain>
    </source>
</reference>
<feature type="compositionally biased region" description="Pro residues" evidence="5">
    <location>
        <begin position="1290"/>
        <end position="1313"/>
    </location>
</feature>
<dbReference type="RefSeq" id="WP_184101057.1">
    <property type="nucleotide sequence ID" value="NZ_LT598653.1"/>
</dbReference>
<evidence type="ECO:0000259" key="6">
    <source>
        <dbReference type="PROSITE" id="PS50901"/>
    </source>
</evidence>
<evidence type="ECO:0000256" key="5">
    <source>
        <dbReference type="SAM" id="MobiDB-lite"/>
    </source>
</evidence>
<evidence type="ECO:0000313" key="7">
    <source>
        <dbReference type="EMBL" id="SBV32638.1"/>
    </source>
</evidence>
<keyword evidence="2 3" id="KW-0067">ATP-binding</keyword>
<accession>A0A1Y5PRM3</accession>
<proteinExistence type="predicted"/>
<gene>
    <name evidence="7" type="ORF">SPPYR_1518</name>
</gene>
<dbReference type="InterPro" id="IPR002543">
    <property type="entry name" value="FtsK_dom"/>
</dbReference>
<dbReference type="KEGG" id="sphu:SPPYR_1518"/>
<sequence>MQSLDIIGRVAARRIADTLQAPGTRALFGIMGLRPDITSAMARHIAAISHIGPIEVFVHPLLRAGDLGAASVSSRTATWHRNHPTPGVRATIFSVPAAHIRSVEQSIGHVTRIDEAWLVERPYDWSEIALAHSLEETREGFGHVIAGLLASDLMVTPALLAEFCARVAQTMLAGAMLDNAVRDALPALRLPRSAGDAKTKISADAPAARQFFQQLRADAQPFLFRRNKEGETLAAGELLRKLGELKEAGTLGELHADRIAALCDDRNVRDGLWSQAQAAAAEIPWDEMSAVFAQARKTEKPTFGQDTRRLFDQEFRATLTDAEKEFLDGLKTDVATPGPKIDDFFESHRERLKRNPALYRRWEKLIFKKAIEVGDLYEGLLRLIDRVSAESDGDGDMRVYIWLRGSDQASFWANEKLKRQLVYLRDRYRGLDQLLAPEIILDFGLCWERDWEKEAADGPSGTNSIEFEAFLVPASEAGSARGGKVRDPLARAHMNWRPIANAIGYSLPTDLRFILADGASDAFLLTGSVTENRRSRGGASGIDLEDAASMIDTFGMTLGVLANSERESNLVCKRFLASLAELEADAIVTRDGAVAIRGAFAGFRARYSAAIAAMIAGDGLASADLIGQLEAFGDVFAALRSHAATEAGLRELFAPLLAIGSIEADSRRPGAIVTAWNPLRLAEIGAKARQFSAASKALTSSTATQRTGASEFLESRVRILANSYYGDIGRSGGHLLAETQRVLDCSLLEEAQGEGVRNIGEEGAKEAVEALRRITTEYLELRPHERTNFSIAMLGTESDDIPVLLANNLARFVDENPDVRCDLVITHDDQARLRDLYESQNRRIAAEIAAPASSDFSRGFLSRLRISLVGPDRLVAPDGGKGSDLILLQDVIARSAQVRWKEGEPVADPMDIAAHMPTDRSKRLPFQKRSVESGLFLTAPIQPAPVAAWTHALYDVLHRQVTAPAGPWLPLRWVEFVDTEVADVLARAHGLANWVVTFDRIADKRLIVQDGRRIIRYFSTPNSAHNVIVSAEVSSSDIGDRLGGDLAQLLPDMSAEDRGRLLTRIHASAARLSGAVVMRAAQWRNYAQEMLGLVLTERRLEGLFAAHGDHAAAWFFLDDNRRWLDLKGEMADIMGICFSADGEGPLVRVVIAEAKYCTASTLAQHRVKSLRQLEASYTEMDRRLLLAESNLDPAIWRNRIADMLLEHMDPFDTVGGLTQAAWLEALRQQTVRVEVSGHSMLFSFDLEGADGNKPMLPDEDLPPEERRPIAQWVHGRGDVVALLRSLGDDLPPPPLPLPPDWPHGGPPPAPERGPLPSGGGVAEQGADTEPLASAYPDMESNAVADIVPEPAEKHAAADSDGEAAPASATATPFAAGGEGWAPPIRAALLSMSHAEDQAIGELWLQEKVRDLQNALQAEGMDAPIIESRLTPNSALVYVGARTLTVGWLERRQTDLLTKHRIDIVRISPMPGHIAVAIRRPERAILHLADAWLRRSPSPGASPAESCAPLVGEKEDDGALLYLPLAGDFGGQERAAPHSLVSGNTGSGKGILATNLMLDLCALNAPEDIELHLIDPKRGVDYAWARRLPHLRGGIVADQDEAVALLERLVNQMEERYDLISERGYRNIDQYNRRVAAEERLPRVFIFFDEVANWMQDDDFKKTVDSLLNKIATKARAAGLHLFMVYQRADVQVMTMQLRTNLGNRLILRLPDEGSSKIALGEKGADRLLGKGHLIAKLDSDEKIYAQVPFIGDDEVEDLVDAIVAAWRQRGAPAS</sequence>
<dbReference type="SUPFAM" id="SSF52540">
    <property type="entry name" value="P-loop containing nucleoside triphosphate hydrolases"/>
    <property type="match status" value="1"/>
</dbReference>
<name>A0A1Y5PRM3_9SPHN</name>
<dbReference type="EMBL" id="LT598653">
    <property type="protein sequence ID" value="SBV32638.1"/>
    <property type="molecule type" value="Genomic_DNA"/>
</dbReference>
<evidence type="ECO:0000256" key="4">
    <source>
        <dbReference type="SAM" id="Coils"/>
    </source>
</evidence>
<feature type="binding site" evidence="3">
    <location>
        <begin position="1542"/>
        <end position="1549"/>
    </location>
    <ligand>
        <name>ATP</name>
        <dbReference type="ChEBI" id="CHEBI:30616"/>
    </ligand>
</feature>
<dbReference type="InterPro" id="IPR050206">
    <property type="entry name" value="FtsK/SpoIIIE/SftA"/>
</dbReference>
<dbReference type="Gene3D" id="3.40.50.300">
    <property type="entry name" value="P-loop containing nucleotide triphosphate hydrolases"/>
    <property type="match status" value="1"/>
</dbReference>
<dbReference type="Pfam" id="PF01580">
    <property type="entry name" value="FtsK_SpoIIIE"/>
    <property type="match status" value="1"/>
</dbReference>
<feature type="coiled-coil region" evidence="4">
    <location>
        <begin position="1595"/>
        <end position="1622"/>
    </location>
</feature>
<keyword evidence="4" id="KW-0175">Coiled coil</keyword>
<feature type="compositionally biased region" description="Low complexity" evidence="5">
    <location>
        <begin position="1362"/>
        <end position="1375"/>
    </location>
</feature>
<feature type="region of interest" description="Disordered" evidence="5">
    <location>
        <begin position="1285"/>
        <end position="1326"/>
    </location>
</feature>
<evidence type="ECO:0000256" key="2">
    <source>
        <dbReference type="ARBA" id="ARBA00022840"/>
    </source>
</evidence>
<feature type="domain" description="FtsK" evidence="6">
    <location>
        <begin position="1521"/>
        <end position="1716"/>
    </location>
</feature>
<organism evidence="7">
    <name type="scientific">uncultured Sphingopyxis sp</name>
    <dbReference type="NCBI Taxonomy" id="310581"/>
    <lineage>
        <taxon>Bacteria</taxon>
        <taxon>Pseudomonadati</taxon>
        <taxon>Pseudomonadota</taxon>
        <taxon>Alphaproteobacteria</taxon>
        <taxon>Sphingomonadales</taxon>
        <taxon>Sphingomonadaceae</taxon>
        <taxon>Sphingopyxis</taxon>
        <taxon>environmental samples</taxon>
    </lineage>
</organism>
<keyword evidence="1 3" id="KW-0547">Nucleotide-binding</keyword>
<dbReference type="InterPro" id="IPR027417">
    <property type="entry name" value="P-loop_NTPase"/>
</dbReference>
<protein>
    <submittedName>
        <fullName evidence="7">Putative DNA segregation ATPase, FtsK/SpoIIIE family</fullName>
    </submittedName>
</protein>
<dbReference type="CDD" id="cd01127">
    <property type="entry name" value="TrwB_TraG_TraD_VirD4"/>
    <property type="match status" value="1"/>
</dbReference>
<dbReference type="GO" id="GO:0005524">
    <property type="term" value="F:ATP binding"/>
    <property type="evidence" value="ECO:0007669"/>
    <property type="project" value="UniProtKB-UniRule"/>
</dbReference>